<sequence>MKCKGGCMQHIFYLILAIVYLVFSFLFFWCSAREWPRKTFWRDLPLGRYTTTQDFKNNKIVIKDLYGNEKAVFKRVFPDE</sequence>
<feature type="transmembrane region" description="Helical" evidence="1">
    <location>
        <begin position="12"/>
        <end position="32"/>
    </location>
</feature>
<keyword evidence="1" id="KW-0472">Membrane</keyword>
<dbReference type="AlphaFoldDB" id="A0A6M3J0Q9"/>
<keyword evidence="1" id="KW-0812">Transmembrane</keyword>
<accession>A0A6M3J0Q9</accession>
<name>A0A6M3J0Q9_9ZZZZ</name>
<organism evidence="2">
    <name type="scientific">viral metagenome</name>
    <dbReference type="NCBI Taxonomy" id="1070528"/>
    <lineage>
        <taxon>unclassified sequences</taxon>
        <taxon>metagenomes</taxon>
        <taxon>organismal metagenomes</taxon>
    </lineage>
</organism>
<evidence type="ECO:0000256" key="1">
    <source>
        <dbReference type="SAM" id="Phobius"/>
    </source>
</evidence>
<evidence type="ECO:0000313" key="2">
    <source>
        <dbReference type="EMBL" id="QJA63204.1"/>
    </source>
</evidence>
<keyword evidence="1" id="KW-1133">Transmembrane helix</keyword>
<dbReference type="EMBL" id="MT141492">
    <property type="protein sequence ID" value="QJA63204.1"/>
    <property type="molecule type" value="Genomic_DNA"/>
</dbReference>
<protein>
    <submittedName>
        <fullName evidence="2">Uncharacterized protein</fullName>
    </submittedName>
</protein>
<gene>
    <name evidence="2" type="ORF">MM415B00644_0029</name>
</gene>
<proteinExistence type="predicted"/>
<reference evidence="2" key="1">
    <citation type="submission" date="2020-03" db="EMBL/GenBank/DDBJ databases">
        <title>The deep terrestrial virosphere.</title>
        <authorList>
            <person name="Holmfeldt K."/>
            <person name="Nilsson E."/>
            <person name="Simone D."/>
            <person name="Lopez-Fernandez M."/>
            <person name="Wu X."/>
            <person name="de Brujin I."/>
            <person name="Lundin D."/>
            <person name="Andersson A."/>
            <person name="Bertilsson S."/>
            <person name="Dopson M."/>
        </authorList>
    </citation>
    <scope>NUCLEOTIDE SEQUENCE</scope>
    <source>
        <strain evidence="2">MM415B00644</strain>
    </source>
</reference>